<feature type="domain" description="Xylose isomerase-like TIM barrel" evidence="2">
    <location>
        <begin position="23"/>
        <end position="261"/>
    </location>
</feature>
<organism evidence="3 4">
    <name type="scientific">Chitinophaga solisilvae</name>
    <dbReference type="NCBI Taxonomy" id="1233460"/>
    <lineage>
        <taxon>Bacteria</taxon>
        <taxon>Pseudomonadati</taxon>
        <taxon>Bacteroidota</taxon>
        <taxon>Chitinophagia</taxon>
        <taxon>Chitinophagales</taxon>
        <taxon>Chitinophagaceae</taxon>
        <taxon>Chitinophaga</taxon>
    </lineage>
</organism>
<evidence type="ECO:0000313" key="3">
    <source>
        <dbReference type="EMBL" id="NSL86144.1"/>
    </source>
</evidence>
<name>A0A9Q5D1T0_9BACT</name>
<dbReference type="InterPro" id="IPR013022">
    <property type="entry name" value="Xyl_isomerase-like_TIM-brl"/>
</dbReference>
<evidence type="ECO:0000313" key="4">
    <source>
        <dbReference type="Proteomes" id="UP000281028"/>
    </source>
</evidence>
<dbReference type="AlphaFoldDB" id="A0A9Q5D1T0"/>
<reference evidence="3" key="1">
    <citation type="submission" date="2020-05" db="EMBL/GenBank/DDBJ databases">
        <title>Chitinophaga laudate sp. nov., isolated from a tropical peat swamp.</title>
        <authorList>
            <person name="Goh C.B.S."/>
            <person name="Lee M.S."/>
            <person name="Parimannan S."/>
            <person name="Pasbakhsh P."/>
            <person name="Yule C.M."/>
            <person name="Rajandas H."/>
            <person name="Loke S."/>
            <person name="Croft L."/>
            <person name="Tan J.B.L."/>
        </authorList>
    </citation>
    <scope>NUCLEOTIDE SEQUENCE</scope>
    <source>
        <strain evidence="3">Mgbs1</strain>
    </source>
</reference>
<evidence type="ECO:0000259" key="2">
    <source>
        <dbReference type="Pfam" id="PF01261"/>
    </source>
</evidence>
<proteinExistence type="predicted"/>
<sequence>MQSNAQARMPVLGIAASIENDSLAHAAGFVYLEETVKRLLSPAVSDTQFARNVAMLKRARCRVQTCNVFIPGYIKLTGPAADEQRVLGYVDTVLHRAKLAGIQLIVLGSGEARKLPEGVTEAAARPRFIALARKMAAVAQKYNCVIAIENLNSSETNFITTLAAANEVVMAVGHPHFRLTADIYHMLKEGESAASIEQAGKNLVHCHIAEREKRTAPGVAGDDFRPYLQALHKIGYTGRIMMECRWTNAAAEYRPAVAYLEAQLKDAYHISRKK</sequence>
<accession>A0A9Q5D1T0</accession>
<dbReference type="Pfam" id="PF01261">
    <property type="entry name" value="AP_endonuc_2"/>
    <property type="match status" value="1"/>
</dbReference>
<gene>
    <name evidence="3" type="ORF">ECE50_004825</name>
</gene>
<dbReference type="Proteomes" id="UP000281028">
    <property type="component" value="Unassembled WGS sequence"/>
</dbReference>
<dbReference type="EMBL" id="RIAR02000001">
    <property type="protein sequence ID" value="NSL86144.1"/>
    <property type="molecule type" value="Genomic_DNA"/>
</dbReference>
<dbReference type="InterPro" id="IPR036237">
    <property type="entry name" value="Xyl_isomerase-like_sf"/>
</dbReference>
<dbReference type="InterPro" id="IPR050417">
    <property type="entry name" value="Sugar_Epim/Isomerase"/>
</dbReference>
<keyword evidence="4" id="KW-1185">Reference proteome</keyword>
<dbReference type="GO" id="GO:0016853">
    <property type="term" value="F:isomerase activity"/>
    <property type="evidence" value="ECO:0007669"/>
    <property type="project" value="UniProtKB-KW"/>
</dbReference>
<evidence type="ECO:0000256" key="1">
    <source>
        <dbReference type="ARBA" id="ARBA00023235"/>
    </source>
</evidence>
<comment type="caution">
    <text evidence="3">The sequence shown here is derived from an EMBL/GenBank/DDBJ whole genome shotgun (WGS) entry which is preliminary data.</text>
</comment>
<protein>
    <submittedName>
        <fullName evidence="3">Sugar phosphate isomerase/epimerase</fullName>
    </submittedName>
</protein>
<dbReference type="SUPFAM" id="SSF51658">
    <property type="entry name" value="Xylose isomerase-like"/>
    <property type="match status" value="1"/>
</dbReference>
<dbReference type="Gene3D" id="3.20.20.150">
    <property type="entry name" value="Divalent-metal-dependent TIM barrel enzymes"/>
    <property type="match status" value="1"/>
</dbReference>
<dbReference type="PANTHER" id="PTHR43489">
    <property type="entry name" value="ISOMERASE"/>
    <property type="match status" value="1"/>
</dbReference>
<keyword evidence="1 3" id="KW-0413">Isomerase</keyword>